<evidence type="ECO:0000256" key="2">
    <source>
        <dbReference type="SAM" id="MobiDB-lite"/>
    </source>
</evidence>
<dbReference type="STRING" id="1128400.I2FWA3"/>
<dbReference type="PROSITE" id="PS51375">
    <property type="entry name" value="PPR"/>
    <property type="match status" value="2"/>
</dbReference>
<dbReference type="OrthoDB" id="185373at2759"/>
<dbReference type="GO" id="GO:0140053">
    <property type="term" value="P:mitochondrial gene expression"/>
    <property type="evidence" value="ECO:0007669"/>
    <property type="project" value="TreeGrafter"/>
</dbReference>
<dbReference type="eggNOG" id="KOG4197">
    <property type="taxonomic scope" value="Eukaryota"/>
</dbReference>
<feature type="region of interest" description="Disordered" evidence="2">
    <location>
        <begin position="26"/>
        <end position="65"/>
    </location>
</feature>
<dbReference type="PANTHER" id="PTHR47938">
    <property type="entry name" value="RESPIRATORY COMPLEX I CHAPERONE (CIA84), PUTATIVE (AFU_ORTHOLOGUE AFUA_2G06020)-RELATED"/>
    <property type="match status" value="1"/>
</dbReference>
<dbReference type="NCBIfam" id="TIGR00756">
    <property type="entry name" value="PPR"/>
    <property type="match status" value="1"/>
</dbReference>
<dbReference type="InterPro" id="IPR002885">
    <property type="entry name" value="PPR_rpt"/>
</dbReference>
<dbReference type="EMBL" id="CAGI01000161">
    <property type="protein sequence ID" value="CCF51196.1"/>
    <property type="molecule type" value="Genomic_DNA"/>
</dbReference>
<comment type="caution">
    <text evidence="3">The sequence shown here is derived from an EMBL/GenBank/DDBJ whole genome shotgun (WGS) entry which is preliminary data.</text>
</comment>
<dbReference type="Pfam" id="PF01535">
    <property type="entry name" value="PPR"/>
    <property type="match status" value="2"/>
</dbReference>
<sequence>MLPFLVPSSSAARTSTQLARKLLMSTKRQLHPARRHTSTFVGNPSRTARDEETDDDFKDASQLRHQRTDSDTFSHFFDRRAFVPQTTLSSGKLQASYEIAAASRHATYNFRQAVGSRDPTQIIAAYEDLIRAQQRHADDVSDLSSRTVGPSDIGFPVRKADIQTAIRYLVQHAQREGSMEWRYVEACQQMFQDMSQTFGFRIGPTDLHRQLQACCLAERSRIDPRVAFRQLRADYPNWRTTSVEWNMVISHFSQRKLYAQATKVWQEMQKLGVEAEAALHNTMIRVLTVNNAKEAEVHLHHLKQKQGELGIDTLTTAVEGLRKLISTGRAKDREATMSKLQSYASQLRQAIEALPSDAMEPSAWHTLLRYEAEVLGPTQALETARQASRSGVATSTTLNVLLRAHVEEIRELQSSDEALELLDRVQSAIDPRRGIQPDDRCYNVLMLGLLDNLDAETALFDGNANFFAADEAAARRCDRLLRPQPTPNQIREAQLLYDHVRSLSIPATPLLVTPLLQAYCEAFLPSLPSAMKLLKDMLDDRSSALSIFARKNSASSRRRPAQPLMIGVEIIQLVLDACVRLRDISSACNLLACLLDAGVPISATHKTDVLGRLMGITTSWTEAFHVYRLLSRFPTTSSGRSTGLDERGYITTLENFRSLSFPSSTESDTSAAPPEHLLAILADMRIAGYRPTPSIYTTILKYYSKTPTPSYLGVKATHEALQADIALEPDLPLINALMNAYNRAEEPAMVLAIWDSLLATRQDIDGITLGVVLDTCGRFGLLSVARKALATVRRLEEDEGKRGRSAMTKGAWDSWLECLARCGRLEEAIELVFGEMRRSIFREAISLHDLDLIEEVSVTELIVRSTQAPIRDTKGNIIGPDSKTLSTLLKFAARERDRRQKRFTSSNRSTSIWHTLRNRIREELSWIYPQVKAIGESTSL</sequence>
<dbReference type="PANTHER" id="PTHR47938:SF35">
    <property type="entry name" value="PENTATRICOPEPTIDE REPEAT-CONTAINING PROTEIN 4, MITOCHONDRIAL-RELATED"/>
    <property type="match status" value="1"/>
</dbReference>
<dbReference type="OMA" id="TSIWHTL"/>
<evidence type="ECO:0000313" key="3">
    <source>
        <dbReference type="EMBL" id="CCF51196.1"/>
    </source>
</evidence>
<evidence type="ECO:0000313" key="4">
    <source>
        <dbReference type="Proteomes" id="UP000006174"/>
    </source>
</evidence>
<dbReference type="Gene3D" id="1.25.40.10">
    <property type="entry name" value="Tetratricopeptide repeat domain"/>
    <property type="match status" value="2"/>
</dbReference>
<dbReference type="GO" id="GO:0003729">
    <property type="term" value="F:mRNA binding"/>
    <property type="evidence" value="ECO:0007669"/>
    <property type="project" value="TreeGrafter"/>
</dbReference>
<dbReference type="AlphaFoldDB" id="I2FWA3"/>
<dbReference type="GO" id="GO:0005739">
    <property type="term" value="C:mitochondrion"/>
    <property type="evidence" value="ECO:0007669"/>
    <property type="project" value="TreeGrafter"/>
</dbReference>
<feature type="compositionally biased region" description="Basic residues" evidence="2">
    <location>
        <begin position="28"/>
        <end position="37"/>
    </location>
</feature>
<gene>
    <name evidence="3" type="ORF">UHOR_01087</name>
</gene>
<accession>I2FWA3</accession>
<reference evidence="3 4" key="1">
    <citation type="journal article" date="2012" name="Plant Cell">
        <title>Genome comparison of barley and maize smut fungi reveals targeted loss of RNA silencing components and species-specific presence of transposable elements.</title>
        <authorList>
            <person name="Laurie J.D."/>
            <person name="Ali S."/>
            <person name="Linning R."/>
            <person name="Mannhaupt G."/>
            <person name="Wong P."/>
            <person name="Gueldener U."/>
            <person name="Muensterkoetter M."/>
            <person name="Moore R."/>
            <person name="Kahmann R."/>
            <person name="Bakkeren G."/>
            <person name="Schirawski J."/>
        </authorList>
    </citation>
    <scope>NUCLEOTIDE SEQUENCE [LARGE SCALE GENOMIC DNA]</scope>
    <source>
        <strain evidence="4">Uh4875-4</strain>
    </source>
</reference>
<organism evidence="3 4">
    <name type="scientific">Ustilago hordei</name>
    <name type="common">Barley covered smut fungus</name>
    <dbReference type="NCBI Taxonomy" id="120017"/>
    <lineage>
        <taxon>Eukaryota</taxon>
        <taxon>Fungi</taxon>
        <taxon>Dikarya</taxon>
        <taxon>Basidiomycota</taxon>
        <taxon>Ustilaginomycotina</taxon>
        <taxon>Ustilaginomycetes</taxon>
        <taxon>Ustilaginales</taxon>
        <taxon>Ustilaginaceae</taxon>
        <taxon>Ustilago</taxon>
    </lineage>
</organism>
<evidence type="ECO:0000256" key="1">
    <source>
        <dbReference type="PROSITE-ProRule" id="PRU00708"/>
    </source>
</evidence>
<protein>
    <submittedName>
        <fullName evidence="3">Uncharacterized protein</fullName>
    </submittedName>
</protein>
<feature type="repeat" description="PPR" evidence="1">
    <location>
        <begin position="241"/>
        <end position="275"/>
    </location>
</feature>
<name>I2FWA3_USTHO</name>
<dbReference type="InterPro" id="IPR011990">
    <property type="entry name" value="TPR-like_helical_dom_sf"/>
</dbReference>
<dbReference type="HOGENOM" id="CLU_013899_0_0_1"/>
<feature type="repeat" description="PPR" evidence="1">
    <location>
        <begin position="808"/>
        <end position="843"/>
    </location>
</feature>
<dbReference type="Proteomes" id="UP000006174">
    <property type="component" value="Unassembled WGS sequence"/>
</dbReference>
<proteinExistence type="predicted"/>
<keyword evidence="4" id="KW-1185">Reference proteome</keyword>